<dbReference type="AlphaFoldDB" id="A0A7J6V2G1"/>
<feature type="compositionally biased region" description="Low complexity" evidence="1">
    <location>
        <begin position="479"/>
        <end position="492"/>
    </location>
</feature>
<keyword evidence="3" id="KW-0808">Transferase</keyword>
<dbReference type="EMBL" id="JABWDY010039132">
    <property type="protein sequence ID" value="KAF5179204.1"/>
    <property type="molecule type" value="Genomic_DNA"/>
</dbReference>
<name>A0A7J6V2G1_THATH</name>
<dbReference type="OrthoDB" id="1572276at2759"/>
<sequence>MSQEEEEKLEFIVDKREEKMVSHTGGIPTIRLARFLKPSVTSMDQVTEIPPLVKTKTFNFEKCPFQVNFKSWRRLQRYWIQWVDQLKPKYEALWKKTGIYDSIMGSTYEISKNNELILGLAECWCPDTNTFMFKWGEATMTLEDMLVIGGFSILGKPVTAPLTTELLEIEEKLIQAYKEVSRTKSHKTDHAGWLNHFMGSDDDLGHVAFLSLWLSRYVFPTPANRPDETMSKQIFPVAIHLSQATRIALAPAILASLYRDLRTLKEEFASTTEDHHITVCAPFHIMQQWAWERFPNLQPTPKPLNSGEPRAARWHKLKSNLELDSVRSTINSPDDFQFRPYSFALENWRRPSYYKERGKWVIISPNSREELLSFSRCLVPCELVGFDCIEQYTPHRVGMQFGMDQDIPLPFTRANANWESAWRTYDKSNFCVYIPPRLFESDVTARYLDWWNQSISSTHAETTSLSAHKRSSSSCNIASKSENSKSSGSPPGISCKHLCEPQTSDDEDDTMSILSSHKRQQDLVVVNHKAANIDKSFSSAQVQSSASTTKEETNRENPMTDTTCSNLYEKPPKRIKLFEEDKDVRSEVLADAPSDACNHEELIDILQIPGLELEAQIDDLEMVVQKLKEKFILRKVRRRSGGESTSHG</sequence>
<proteinExistence type="predicted"/>
<comment type="caution">
    <text evidence="3">The sequence shown here is derived from an EMBL/GenBank/DDBJ whole genome shotgun (WGS) entry which is preliminary data.</text>
</comment>
<feature type="compositionally biased region" description="Low complexity" evidence="1">
    <location>
        <begin position="537"/>
        <end position="547"/>
    </location>
</feature>
<dbReference type="PANTHER" id="PTHR46033">
    <property type="entry name" value="PROTEIN MAIN-LIKE 2"/>
    <property type="match status" value="1"/>
</dbReference>
<accession>A0A7J6V2G1</accession>
<evidence type="ECO:0000259" key="2">
    <source>
        <dbReference type="Pfam" id="PF10536"/>
    </source>
</evidence>
<feature type="region of interest" description="Disordered" evidence="1">
    <location>
        <begin position="476"/>
        <end position="511"/>
    </location>
</feature>
<dbReference type="GO" id="GO:0010073">
    <property type="term" value="P:meristem maintenance"/>
    <property type="evidence" value="ECO:0007669"/>
    <property type="project" value="InterPro"/>
</dbReference>
<organism evidence="3 4">
    <name type="scientific">Thalictrum thalictroides</name>
    <name type="common">Rue-anemone</name>
    <name type="synonym">Anemone thalictroides</name>
    <dbReference type="NCBI Taxonomy" id="46969"/>
    <lineage>
        <taxon>Eukaryota</taxon>
        <taxon>Viridiplantae</taxon>
        <taxon>Streptophyta</taxon>
        <taxon>Embryophyta</taxon>
        <taxon>Tracheophyta</taxon>
        <taxon>Spermatophyta</taxon>
        <taxon>Magnoliopsida</taxon>
        <taxon>Ranunculales</taxon>
        <taxon>Ranunculaceae</taxon>
        <taxon>Thalictroideae</taxon>
        <taxon>Thalictrum</taxon>
    </lineage>
</organism>
<dbReference type="InterPro" id="IPR044824">
    <property type="entry name" value="MAIN-like"/>
</dbReference>
<dbReference type="Pfam" id="PF10536">
    <property type="entry name" value="PMD"/>
    <property type="match status" value="1"/>
</dbReference>
<keyword evidence="4" id="KW-1185">Reference proteome</keyword>
<dbReference type="PANTHER" id="PTHR46033:SF80">
    <property type="entry name" value="PROTEIN MAIN-LIKE 2-LIKE"/>
    <property type="match status" value="1"/>
</dbReference>
<protein>
    <submittedName>
        <fullName evidence="3">Aminotransferase-like, plant mobile domain family protein</fullName>
    </submittedName>
</protein>
<keyword evidence="3" id="KW-0032">Aminotransferase</keyword>
<dbReference type="GO" id="GO:0008483">
    <property type="term" value="F:transaminase activity"/>
    <property type="evidence" value="ECO:0007669"/>
    <property type="project" value="UniProtKB-KW"/>
</dbReference>
<gene>
    <name evidence="3" type="ORF">FRX31_031221</name>
</gene>
<evidence type="ECO:0000313" key="3">
    <source>
        <dbReference type="EMBL" id="KAF5179204.1"/>
    </source>
</evidence>
<evidence type="ECO:0000313" key="4">
    <source>
        <dbReference type="Proteomes" id="UP000554482"/>
    </source>
</evidence>
<dbReference type="Proteomes" id="UP000554482">
    <property type="component" value="Unassembled WGS sequence"/>
</dbReference>
<feature type="domain" description="Aminotransferase-like plant mobile" evidence="2">
    <location>
        <begin position="98"/>
        <end position="452"/>
    </location>
</feature>
<feature type="region of interest" description="Disordered" evidence="1">
    <location>
        <begin position="537"/>
        <end position="563"/>
    </location>
</feature>
<evidence type="ECO:0000256" key="1">
    <source>
        <dbReference type="SAM" id="MobiDB-lite"/>
    </source>
</evidence>
<dbReference type="InterPro" id="IPR019557">
    <property type="entry name" value="AminoTfrase-like_pln_mobile"/>
</dbReference>
<reference evidence="3 4" key="1">
    <citation type="submission" date="2020-06" db="EMBL/GenBank/DDBJ databases">
        <title>Transcriptomic and genomic resources for Thalictrum thalictroides and T. hernandezii: Facilitating candidate gene discovery in an emerging model plant lineage.</title>
        <authorList>
            <person name="Arias T."/>
            <person name="Riano-Pachon D.M."/>
            <person name="Di Stilio V.S."/>
        </authorList>
    </citation>
    <scope>NUCLEOTIDE SEQUENCE [LARGE SCALE GENOMIC DNA]</scope>
    <source>
        <strain evidence="4">cv. WT478/WT964</strain>
        <tissue evidence="3">Leaves</tissue>
    </source>
</reference>